<dbReference type="OrthoDB" id="2727133at2759"/>
<accession>A0A074RM16</accession>
<reference evidence="1 2" key="1">
    <citation type="submission" date="2013-12" db="EMBL/GenBank/DDBJ databases">
        <authorList>
            <person name="Cubeta M."/>
            <person name="Pakala S."/>
            <person name="Fedorova N."/>
            <person name="Thomas E."/>
            <person name="Dean R."/>
            <person name="Jabaji S."/>
            <person name="Neate S."/>
            <person name="Toda T."/>
            <person name="Tavantzis S."/>
            <person name="Vilgalys R."/>
            <person name="Bharathan N."/>
            <person name="Pakala S."/>
            <person name="Losada L.S."/>
            <person name="Zafar N."/>
            <person name="Nierman W."/>
        </authorList>
    </citation>
    <scope>NUCLEOTIDE SEQUENCE [LARGE SCALE GENOMIC DNA]</scope>
    <source>
        <strain evidence="1 2">123E</strain>
    </source>
</reference>
<gene>
    <name evidence="1" type="ORF">V565_132980</name>
</gene>
<organism evidence="1 2">
    <name type="scientific">Rhizoctonia solani 123E</name>
    <dbReference type="NCBI Taxonomy" id="1423351"/>
    <lineage>
        <taxon>Eukaryota</taxon>
        <taxon>Fungi</taxon>
        <taxon>Dikarya</taxon>
        <taxon>Basidiomycota</taxon>
        <taxon>Agaricomycotina</taxon>
        <taxon>Agaricomycetes</taxon>
        <taxon>Cantharellales</taxon>
        <taxon>Ceratobasidiaceae</taxon>
        <taxon>Rhizoctonia</taxon>
    </lineage>
</organism>
<comment type="caution">
    <text evidence="1">The sequence shown here is derived from an EMBL/GenBank/DDBJ whole genome shotgun (WGS) entry which is preliminary data.</text>
</comment>
<dbReference type="STRING" id="1423351.A0A074RM16"/>
<dbReference type="HOGENOM" id="CLU_047436_0_0_1"/>
<name>A0A074RM16_9AGAM</name>
<dbReference type="AlphaFoldDB" id="A0A074RM16"/>
<evidence type="ECO:0000313" key="2">
    <source>
        <dbReference type="Proteomes" id="UP000027456"/>
    </source>
</evidence>
<evidence type="ECO:0000313" key="1">
    <source>
        <dbReference type="EMBL" id="KEP48136.1"/>
    </source>
</evidence>
<dbReference type="Proteomes" id="UP000027456">
    <property type="component" value="Unassembled WGS sequence"/>
</dbReference>
<protein>
    <submittedName>
        <fullName evidence="1">Uncharacterized protein</fullName>
    </submittedName>
</protein>
<dbReference type="EMBL" id="AZST01000571">
    <property type="protein sequence ID" value="KEP48136.1"/>
    <property type="molecule type" value="Genomic_DNA"/>
</dbReference>
<keyword evidence="2" id="KW-1185">Reference proteome</keyword>
<sequence>MYVYVGKLNWFDYAKNECITIVFPAGFALKDPVCAYWQWTVDGQGTEKANSSQLGLITSVTKTTTTYYIKFPFDYYAFSGTVSPDSTSLSLTMSNPGGDTKDLTLSRKLGDMLGVLTTSVYIGKLNWFDYSKDEMVTLVIPVKAQDKPVIMSHQWTRDGAGTEKANHTVVGTLDVQDDSSKDSFHATFNDGYYKYELTITEASNQLVLKMTNPSNDRDSNAPYVLNQTDFRNLDLKKALIVRFNTGSDDGIFMVRDMLVDHLGFAKGNVELSYFDVDEENKAKERKSGQDPPTATNFKSKFTQLCRTAVAGNVRFLYVDAHGTTYSDENNSGEEKDQGWILAKDDAGTDKEIVDDDWVGDTIRNASTTSL</sequence>
<proteinExistence type="predicted"/>